<reference evidence="2" key="1">
    <citation type="journal article" date="2018" name="DNA Res.">
        <title>Multiple hybrid de novo genome assembly of finger millet, an orphan allotetraploid crop.</title>
        <authorList>
            <person name="Hatakeyama M."/>
            <person name="Aluri S."/>
            <person name="Balachadran M.T."/>
            <person name="Sivarajan S.R."/>
            <person name="Patrignani A."/>
            <person name="Gruter S."/>
            <person name="Poveda L."/>
            <person name="Shimizu-Inatsugi R."/>
            <person name="Baeten J."/>
            <person name="Francoijs K.J."/>
            <person name="Nataraja K.N."/>
            <person name="Reddy Y.A.N."/>
            <person name="Phadnis S."/>
            <person name="Ravikumar R.L."/>
            <person name="Schlapbach R."/>
            <person name="Sreeman S.M."/>
            <person name="Shimizu K.K."/>
        </authorList>
    </citation>
    <scope>NUCLEOTIDE SEQUENCE</scope>
</reference>
<feature type="compositionally biased region" description="Polar residues" evidence="1">
    <location>
        <begin position="8"/>
        <end position="67"/>
    </location>
</feature>
<feature type="compositionally biased region" description="Basic residues" evidence="1">
    <location>
        <begin position="255"/>
        <end position="273"/>
    </location>
</feature>
<feature type="compositionally biased region" description="Basic and acidic residues" evidence="1">
    <location>
        <begin position="185"/>
        <end position="194"/>
    </location>
</feature>
<name>A0AAV5CUY3_ELECO</name>
<evidence type="ECO:0000256" key="1">
    <source>
        <dbReference type="SAM" id="MobiDB-lite"/>
    </source>
</evidence>
<dbReference type="EMBL" id="BQKI01000009">
    <property type="protein sequence ID" value="GJN01600.1"/>
    <property type="molecule type" value="Genomic_DNA"/>
</dbReference>
<gene>
    <name evidence="2" type="primary">ga18877</name>
    <name evidence="2" type="ORF">PR202_ga18877</name>
</gene>
<accession>A0AAV5CUY3</accession>
<evidence type="ECO:0000313" key="2">
    <source>
        <dbReference type="EMBL" id="GJN01600.1"/>
    </source>
</evidence>
<dbReference type="PANTHER" id="PTHR36143:SF8">
    <property type="entry name" value="OS04G0636200 PROTEIN"/>
    <property type="match status" value="1"/>
</dbReference>
<feature type="compositionally biased region" description="Basic and acidic residues" evidence="1">
    <location>
        <begin position="129"/>
        <end position="139"/>
    </location>
</feature>
<evidence type="ECO:0000313" key="3">
    <source>
        <dbReference type="Proteomes" id="UP001054889"/>
    </source>
</evidence>
<organism evidence="2 3">
    <name type="scientific">Eleusine coracana subsp. coracana</name>
    <dbReference type="NCBI Taxonomy" id="191504"/>
    <lineage>
        <taxon>Eukaryota</taxon>
        <taxon>Viridiplantae</taxon>
        <taxon>Streptophyta</taxon>
        <taxon>Embryophyta</taxon>
        <taxon>Tracheophyta</taxon>
        <taxon>Spermatophyta</taxon>
        <taxon>Magnoliopsida</taxon>
        <taxon>Liliopsida</taxon>
        <taxon>Poales</taxon>
        <taxon>Poaceae</taxon>
        <taxon>PACMAD clade</taxon>
        <taxon>Chloridoideae</taxon>
        <taxon>Cynodonteae</taxon>
        <taxon>Eleusininae</taxon>
        <taxon>Eleusine</taxon>
    </lineage>
</organism>
<keyword evidence="3" id="KW-1185">Reference proteome</keyword>
<protein>
    <submittedName>
        <fullName evidence="2">Uncharacterized protein</fullName>
    </submittedName>
</protein>
<dbReference type="Proteomes" id="UP001054889">
    <property type="component" value="Unassembled WGS sequence"/>
</dbReference>
<sequence>MLDKSENSNDSIPTTAEEQNSGNTSASESNNQDSIPTPAEEQNSENTTASESNDQDDSTVGGTNNEHAANETEVPDKYANSTDSIPASAEEQHSYNTTALESNQQDNSSTEEQFVRLTTNMEDGQLQENKVDGNEHSDDAPEGSHSSDNSEVPQLSQKLTNSQEGSEEQSDGRRQTEDPQSEVSSHSRDSKLLEMEDGNAVVREAEKEVNPEGKPETSEDRLSEANQNTAKAVEPVAVPTDANSNMSLNNDKRKETSKRHRRRRFRSRRKKRTTVAATNNDGNHQMEADAAGNTST</sequence>
<feature type="compositionally biased region" description="Basic and acidic residues" evidence="1">
    <location>
        <begin position="203"/>
        <end position="223"/>
    </location>
</feature>
<dbReference type="PANTHER" id="PTHR36143">
    <property type="entry name" value="OS08G0177500 PROTEIN"/>
    <property type="match status" value="1"/>
</dbReference>
<feature type="compositionally biased region" description="Polar residues" evidence="1">
    <location>
        <begin position="94"/>
        <end position="128"/>
    </location>
</feature>
<feature type="compositionally biased region" description="Polar residues" evidence="1">
    <location>
        <begin position="144"/>
        <end position="164"/>
    </location>
</feature>
<dbReference type="AlphaFoldDB" id="A0AAV5CUY3"/>
<reference evidence="2" key="2">
    <citation type="submission" date="2021-12" db="EMBL/GenBank/DDBJ databases">
        <title>Resequencing data analysis of finger millet.</title>
        <authorList>
            <person name="Hatakeyama M."/>
            <person name="Aluri S."/>
            <person name="Balachadran M.T."/>
            <person name="Sivarajan S.R."/>
            <person name="Poveda L."/>
            <person name="Shimizu-Inatsugi R."/>
            <person name="Schlapbach R."/>
            <person name="Sreeman S.M."/>
            <person name="Shimizu K.K."/>
        </authorList>
    </citation>
    <scope>NUCLEOTIDE SEQUENCE</scope>
</reference>
<feature type="region of interest" description="Disordered" evidence="1">
    <location>
        <begin position="1"/>
        <end position="296"/>
    </location>
</feature>
<comment type="caution">
    <text evidence="2">The sequence shown here is derived from an EMBL/GenBank/DDBJ whole genome shotgun (WGS) entry which is preliminary data.</text>
</comment>
<proteinExistence type="predicted"/>